<accession>A0A6A5VI99</accession>
<gene>
    <name evidence="2" type="ORF">BU23DRAFT_15733</name>
</gene>
<sequence length="90" mass="9916">MYISHSLLASAVILSFSSHTGARFTEQGSDTELGLAVTNEPSKLQGILQRWPLNKFFGKWQEGAGEFIDVQCPTDDRYIELLDSAPITAV</sequence>
<evidence type="ECO:0000313" key="3">
    <source>
        <dbReference type="Proteomes" id="UP000800036"/>
    </source>
</evidence>
<name>A0A6A5VI99_9PLEO</name>
<dbReference type="AlphaFoldDB" id="A0A6A5VI99"/>
<dbReference type="Proteomes" id="UP000800036">
    <property type="component" value="Unassembled WGS sequence"/>
</dbReference>
<keyword evidence="1" id="KW-0732">Signal</keyword>
<reference evidence="2" key="1">
    <citation type="journal article" date="2020" name="Stud. Mycol.">
        <title>101 Dothideomycetes genomes: a test case for predicting lifestyles and emergence of pathogens.</title>
        <authorList>
            <person name="Haridas S."/>
            <person name="Albert R."/>
            <person name="Binder M."/>
            <person name="Bloem J."/>
            <person name="Labutti K."/>
            <person name="Salamov A."/>
            <person name="Andreopoulos B."/>
            <person name="Baker S."/>
            <person name="Barry K."/>
            <person name="Bills G."/>
            <person name="Bluhm B."/>
            <person name="Cannon C."/>
            <person name="Castanera R."/>
            <person name="Culley D."/>
            <person name="Daum C."/>
            <person name="Ezra D."/>
            <person name="Gonzalez J."/>
            <person name="Henrissat B."/>
            <person name="Kuo A."/>
            <person name="Liang C."/>
            <person name="Lipzen A."/>
            <person name="Lutzoni F."/>
            <person name="Magnuson J."/>
            <person name="Mondo S."/>
            <person name="Nolan M."/>
            <person name="Ohm R."/>
            <person name="Pangilinan J."/>
            <person name="Park H.-J."/>
            <person name="Ramirez L."/>
            <person name="Alfaro M."/>
            <person name="Sun H."/>
            <person name="Tritt A."/>
            <person name="Yoshinaga Y."/>
            <person name="Zwiers L.-H."/>
            <person name="Turgeon B."/>
            <person name="Goodwin S."/>
            <person name="Spatafora J."/>
            <person name="Crous P."/>
            <person name="Grigoriev I."/>
        </authorList>
    </citation>
    <scope>NUCLEOTIDE SEQUENCE</scope>
    <source>
        <strain evidence="2">CBS 107.79</strain>
    </source>
</reference>
<keyword evidence="3" id="KW-1185">Reference proteome</keyword>
<feature type="signal peptide" evidence="1">
    <location>
        <begin position="1"/>
        <end position="22"/>
    </location>
</feature>
<protein>
    <submittedName>
        <fullName evidence="2">Uncharacterized protein</fullName>
    </submittedName>
</protein>
<evidence type="ECO:0000256" key="1">
    <source>
        <dbReference type="SAM" id="SignalP"/>
    </source>
</evidence>
<dbReference type="EMBL" id="ML976665">
    <property type="protein sequence ID" value="KAF1976941.1"/>
    <property type="molecule type" value="Genomic_DNA"/>
</dbReference>
<organism evidence="2 3">
    <name type="scientific">Bimuria novae-zelandiae CBS 107.79</name>
    <dbReference type="NCBI Taxonomy" id="1447943"/>
    <lineage>
        <taxon>Eukaryota</taxon>
        <taxon>Fungi</taxon>
        <taxon>Dikarya</taxon>
        <taxon>Ascomycota</taxon>
        <taxon>Pezizomycotina</taxon>
        <taxon>Dothideomycetes</taxon>
        <taxon>Pleosporomycetidae</taxon>
        <taxon>Pleosporales</taxon>
        <taxon>Massarineae</taxon>
        <taxon>Didymosphaeriaceae</taxon>
        <taxon>Bimuria</taxon>
    </lineage>
</organism>
<proteinExistence type="predicted"/>
<feature type="chain" id="PRO_5025692573" evidence="1">
    <location>
        <begin position="23"/>
        <end position="90"/>
    </location>
</feature>
<evidence type="ECO:0000313" key="2">
    <source>
        <dbReference type="EMBL" id="KAF1976941.1"/>
    </source>
</evidence>
<dbReference type="OrthoDB" id="3793279at2759"/>